<feature type="compositionally biased region" description="Low complexity" evidence="2">
    <location>
        <begin position="557"/>
        <end position="572"/>
    </location>
</feature>
<feature type="compositionally biased region" description="Low complexity" evidence="2">
    <location>
        <begin position="657"/>
        <end position="668"/>
    </location>
</feature>
<protein>
    <submittedName>
        <fullName evidence="4">TIGR02302 family protein</fullName>
    </submittedName>
</protein>
<feature type="compositionally biased region" description="Basic and acidic residues" evidence="2">
    <location>
        <begin position="689"/>
        <end position="702"/>
    </location>
</feature>
<feature type="compositionally biased region" description="Basic and acidic residues" evidence="2">
    <location>
        <begin position="712"/>
        <end position="741"/>
    </location>
</feature>
<keyword evidence="1" id="KW-0175">Coiled coil</keyword>
<feature type="coiled-coil region" evidence="1">
    <location>
        <begin position="575"/>
        <end position="611"/>
    </location>
</feature>
<evidence type="ECO:0000256" key="2">
    <source>
        <dbReference type="SAM" id="MobiDB-lite"/>
    </source>
</evidence>
<evidence type="ECO:0000313" key="4">
    <source>
        <dbReference type="EMBL" id="MER5171999.1"/>
    </source>
</evidence>
<feature type="coiled-coil region" evidence="1">
    <location>
        <begin position="503"/>
        <end position="550"/>
    </location>
</feature>
<reference evidence="4 5" key="2">
    <citation type="submission" date="2024-06" db="EMBL/GenBank/DDBJ databases">
        <title>Thioclava kandeliae sp. nov. from a rhizosphere soil sample of Kandelia candel in a mangrove.</title>
        <authorList>
            <person name="Mu T."/>
        </authorList>
    </citation>
    <scope>NUCLEOTIDE SEQUENCE [LARGE SCALE GENOMIC DNA]</scope>
    <source>
        <strain evidence="4 5">CPCC 100088</strain>
    </source>
</reference>
<dbReference type="Proteomes" id="UP001438953">
    <property type="component" value="Unassembled WGS sequence"/>
</dbReference>
<feature type="compositionally biased region" description="Gly residues" evidence="2">
    <location>
        <begin position="647"/>
        <end position="656"/>
    </location>
</feature>
<proteinExistence type="predicted"/>
<keyword evidence="3" id="KW-0812">Transmembrane</keyword>
<organism evidence="4 5">
    <name type="scientific">Thioclava kandeliae</name>
    <dbReference type="NCBI Taxonomy" id="3070818"/>
    <lineage>
        <taxon>Bacteria</taxon>
        <taxon>Pseudomonadati</taxon>
        <taxon>Pseudomonadota</taxon>
        <taxon>Alphaproteobacteria</taxon>
        <taxon>Rhodobacterales</taxon>
        <taxon>Paracoccaceae</taxon>
        <taxon>Thioclava</taxon>
    </lineage>
</organism>
<feature type="transmembrane region" description="Helical" evidence="3">
    <location>
        <begin position="39"/>
        <end position="59"/>
    </location>
</feature>
<feature type="compositionally biased region" description="Gly residues" evidence="2">
    <location>
        <begin position="669"/>
        <end position="682"/>
    </location>
</feature>
<keyword evidence="3" id="KW-0472">Membrane</keyword>
<evidence type="ECO:0000313" key="5">
    <source>
        <dbReference type="Proteomes" id="UP001438953"/>
    </source>
</evidence>
<dbReference type="Pfam" id="PF13779">
    <property type="entry name" value="DUF4175"/>
    <property type="match status" value="1"/>
</dbReference>
<dbReference type="EMBL" id="JAYWLC010000006">
    <property type="protein sequence ID" value="MER5171999.1"/>
    <property type="molecule type" value="Genomic_DNA"/>
</dbReference>
<reference evidence="4 5" key="1">
    <citation type="submission" date="2024-01" db="EMBL/GenBank/DDBJ databases">
        <authorList>
            <person name="Deng Y."/>
            <person name="Su J."/>
        </authorList>
    </citation>
    <scope>NUCLEOTIDE SEQUENCE [LARGE SCALE GENOMIC DNA]</scope>
    <source>
        <strain evidence="4 5">CPCC 100088</strain>
    </source>
</reference>
<feature type="transmembrane region" description="Helical" evidence="3">
    <location>
        <begin position="158"/>
        <end position="178"/>
    </location>
</feature>
<gene>
    <name evidence="4" type="ORF">VSX56_09435</name>
</gene>
<dbReference type="NCBIfam" id="TIGR02302">
    <property type="entry name" value="aProt_lowcomp"/>
    <property type="match status" value="1"/>
</dbReference>
<evidence type="ECO:0000256" key="3">
    <source>
        <dbReference type="SAM" id="Phobius"/>
    </source>
</evidence>
<feature type="region of interest" description="Disordered" evidence="2">
    <location>
        <begin position="644"/>
        <end position="827"/>
    </location>
</feature>
<name>A0ABV1SGG6_9RHOB</name>
<keyword evidence="5" id="KW-1185">Reference proteome</keyword>
<feature type="region of interest" description="Disordered" evidence="2">
    <location>
        <begin position="553"/>
        <end position="572"/>
    </location>
</feature>
<sequence length="856" mass="93875">MTKRKPDPVLSSTDPALRKVSRKISQTRLGLVVERGLRAFWPALSLLAVAVAALAFGLAELPAGVFWGIVLLWALALCATLAIGFRAFHWPSRAEALARVDETLPGRPLTALGDGMALGGDDPATAALWQAHMTRMAERAKAAKAVRPDPDLAPRDPYALRMTAILLLVVALVFGAPARMFNPGAVPGGTAPALAAMGPSWEGWAEPPRYTGQPGLYLNNLKTDTLTLPEGTRFSFRFYGDASAIGFTESVSSPAAVPQSEATTDVSRRDFEAVQNGIVEISANGGRKFDITIAPDNAPEVALTGSVERRADGTMVLPFHASDDYAVTSGQAKIKLDLAAIPRKFGLKIDPEPRETLIFDLPMPYTGSRSDFDGSLVEQAEKHPWANLPVKLELDVTDGRGQTGSSGWQEITLPGRRFFDPLASALIEMRQDLLWNRENGPYVAEILKALNNRATDLIRSTEVRVLLRGVIGRLDQGLETPGVRDELADMLWQMAELVEDGGLSNALERMQRAQERLSEAMRNGASQDEIDKLMQELKEATDDYIRMLAERNKDQGDQPPQDGQQQGQQITGDQLQQMMDEIQRLMKEGLMAEAQELLEQFNRMMENMQVTQGQGEGNQQMQSLRDTLRDQQELSDEAFRDLQNGEQGQGQQGQGQQGQSQGQQNGQGQQSGEGQPGQGNGSSGQSLSERQRALRQELDRQKGLLPDLGSEESDRAQKRLNDAGEAMERAEEALREGDNGRALDNQAEAIQSLRDGMQALNNAQNGEERRQAGQQGEQGEARGGEGGQNGQREVPRDPLGRSAGDGNRVGTDENMLQGENPYGRARDLLDEIRRRQAERDRSADERDYLDRLLDRF</sequence>
<accession>A0ABV1SGG6</accession>
<evidence type="ECO:0000256" key="1">
    <source>
        <dbReference type="SAM" id="Coils"/>
    </source>
</evidence>
<comment type="caution">
    <text evidence="4">The sequence shown here is derived from an EMBL/GenBank/DDBJ whole genome shotgun (WGS) entry which is preliminary data.</text>
</comment>
<keyword evidence="3" id="KW-1133">Transmembrane helix</keyword>
<dbReference type="InterPro" id="IPR012683">
    <property type="entry name" value="CHP02302_TM"/>
</dbReference>
<dbReference type="RefSeq" id="WP_350936638.1">
    <property type="nucleotide sequence ID" value="NZ_JAYWLC010000006.1"/>
</dbReference>
<feature type="transmembrane region" description="Helical" evidence="3">
    <location>
        <begin position="65"/>
        <end position="85"/>
    </location>
</feature>